<keyword evidence="1" id="KW-0378">Hydrolase</keyword>
<dbReference type="InterPro" id="IPR003646">
    <property type="entry name" value="SH3-like_bac-type"/>
</dbReference>
<dbReference type="GO" id="GO:0071555">
    <property type="term" value="P:cell wall organization"/>
    <property type="evidence" value="ECO:0007669"/>
    <property type="project" value="UniProtKB-KW"/>
</dbReference>
<dbReference type="SMART" id="SM00646">
    <property type="entry name" value="Ami_3"/>
    <property type="match status" value="1"/>
</dbReference>
<dbReference type="InterPro" id="IPR050695">
    <property type="entry name" value="N-acetylmuramoyl_amidase_3"/>
</dbReference>
<keyword evidence="7" id="KW-1185">Reference proteome</keyword>
<dbReference type="AlphaFoldDB" id="A0A7G9FP21"/>
<gene>
    <name evidence="6" type="ORF">H9Q76_03160</name>
</gene>
<keyword evidence="2" id="KW-0961">Cell wall biogenesis/degradation</keyword>
<evidence type="ECO:0000256" key="1">
    <source>
        <dbReference type="ARBA" id="ARBA00022801"/>
    </source>
</evidence>
<dbReference type="InterPro" id="IPR002508">
    <property type="entry name" value="MurNAc-LAA_cat"/>
</dbReference>
<dbReference type="KEGG" id="wcp:H9Q76_03160"/>
<organism evidence="6 7">
    <name type="scientific">Wujia chipingensis</name>
    <dbReference type="NCBI Taxonomy" id="2763670"/>
    <lineage>
        <taxon>Bacteria</taxon>
        <taxon>Bacillati</taxon>
        <taxon>Bacillota</taxon>
        <taxon>Clostridia</taxon>
        <taxon>Lachnospirales</taxon>
        <taxon>Lachnospiraceae</taxon>
        <taxon>Wujia</taxon>
    </lineage>
</organism>
<dbReference type="Gene3D" id="3.40.630.40">
    <property type="entry name" value="Zn-dependent exopeptidases"/>
    <property type="match status" value="1"/>
</dbReference>
<evidence type="ECO:0000313" key="7">
    <source>
        <dbReference type="Proteomes" id="UP000515819"/>
    </source>
</evidence>
<feature type="region of interest" description="Disordered" evidence="3">
    <location>
        <begin position="132"/>
        <end position="153"/>
    </location>
</feature>
<dbReference type="RefSeq" id="WP_021985693.1">
    <property type="nucleotide sequence ID" value="NZ_CP060632.1"/>
</dbReference>
<feature type="domain" description="SH3b" evidence="4">
    <location>
        <begin position="67"/>
        <end position="131"/>
    </location>
</feature>
<dbReference type="SUPFAM" id="SSF53187">
    <property type="entry name" value="Zn-dependent exopeptidases"/>
    <property type="match status" value="1"/>
</dbReference>
<dbReference type="GO" id="GO:0009253">
    <property type="term" value="P:peptidoglycan catabolic process"/>
    <property type="evidence" value="ECO:0007669"/>
    <property type="project" value="InterPro"/>
</dbReference>
<reference evidence="6 7" key="1">
    <citation type="submission" date="2020-08" db="EMBL/GenBank/DDBJ databases">
        <authorList>
            <person name="Liu C."/>
            <person name="Sun Q."/>
        </authorList>
    </citation>
    <scope>NUCLEOTIDE SEQUENCE [LARGE SCALE GENOMIC DNA]</scope>
    <source>
        <strain evidence="6 7">NSJ-4</strain>
    </source>
</reference>
<evidence type="ECO:0000259" key="5">
    <source>
        <dbReference type="SMART" id="SM00646"/>
    </source>
</evidence>
<evidence type="ECO:0000259" key="4">
    <source>
        <dbReference type="SMART" id="SM00287"/>
    </source>
</evidence>
<dbReference type="PANTHER" id="PTHR30404">
    <property type="entry name" value="N-ACETYLMURAMOYL-L-ALANINE AMIDASE"/>
    <property type="match status" value="1"/>
</dbReference>
<name>A0A7G9FP21_9FIRM</name>
<dbReference type="GO" id="GO:0008745">
    <property type="term" value="F:N-acetylmuramoyl-L-alanine amidase activity"/>
    <property type="evidence" value="ECO:0007669"/>
    <property type="project" value="InterPro"/>
</dbReference>
<dbReference type="PROSITE" id="PS51257">
    <property type="entry name" value="PROKAR_LIPOPROTEIN"/>
    <property type="match status" value="1"/>
</dbReference>
<dbReference type="CDD" id="cd02696">
    <property type="entry name" value="MurNAc-LAA"/>
    <property type="match status" value="1"/>
</dbReference>
<dbReference type="Pfam" id="PF01520">
    <property type="entry name" value="Amidase_3"/>
    <property type="match status" value="1"/>
</dbReference>
<dbReference type="PANTHER" id="PTHR30404:SF0">
    <property type="entry name" value="N-ACETYLMURAMOYL-L-ALANINE AMIDASE AMIC"/>
    <property type="match status" value="1"/>
</dbReference>
<dbReference type="EMBL" id="CP060632">
    <property type="protein sequence ID" value="QNM00303.1"/>
    <property type="molecule type" value="Genomic_DNA"/>
</dbReference>
<dbReference type="Gene3D" id="2.30.30.40">
    <property type="entry name" value="SH3 Domains"/>
    <property type="match status" value="1"/>
</dbReference>
<accession>A0A7G9FP21</accession>
<dbReference type="SMART" id="SM00287">
    <property type="entry name" value="SH3b"/>
    <property type="match status" value="1"/>
</dbReference>
<protein>
    <submittedName>
        <fullName evidence="6">N-acetylmuramoyl-L-alanine amidase</fullName>
    </submittedName>
</protein>
<dbReference type="Proteomes" id="UP000515819">
    <property type="component" value="Chromosome"/>
</dbReference>
<proteinExistence type="predicted"/>
<evidence type="ECO:0000256" key="3">
    <source>
        <dbReference type="SAM" id="MobiDB-lite"/>
    </source>
</evidence>
<sequence>MKKKLNRRNKLAGWLIGAVCMMMLGGCGKKQDGTTEAVTTAEPAVVATNADAAQEPDLPMDADGYYITNDYVKTLGETINVRVAASTDADIYKLLPGGEILNRVGYNEEWTKVMVDGSTFYVYSEYVIQTEPPAGTLPDTTEEETPTDTATKSDAEKVKKIVMLDPANQAVVNAEQVEIGPNTDVTKQGASTGNVGTTLGTKESELNLTYANLLKTELESRGYQVLMTRDTDEINLSNKDRALLANDSEATVYVRIQMNFSENSSLTGVMGVCMTPDSEFNSDLYNDSYRLATRLIQGVLDNTACTNQGIYETDQMTAINWSEKPVALIKLGYLSNEEEESKLIDQDYQKEIVQGLADGLDAYYGY</sequence>
<evidence type="ECO:0000313" key="6">
    <source>
        <dbReference type="EMBL" id="QNM00303.1"/>
    </source>
</evidence>
<feature type="domain" description="MurNAc-LAA" evidence="5">
    <location>
        <begin position="242"/>
        <end position="361"/>
    </location>
</feature>
<evidence type="ECO:0000256" key="2">
    <source>
        <dbReference type="ARBA" id="ARBA00023316"/>
    </source>
</evidence>
<dbReference type="GO" id="GO:0030288">
    <property type="term" value="C:outer membrane-bounded periplasmic space"/>
    <property type="evidence" value="ECO:0007669"/>
    <property type="project" value="TreeGrafter"/>
</dbReference>